<gene>
    <name evidence="8" type="ORF">IFK94_06040</name>
</gene>
<dbReference type="PANTHER" id="PTHR43133">
    <property type="entry name" value="RNA POLYMERASE ECF-TYPE SIGMA FACTO"/>
    <property type="match status" value="1"/>
</dbReference>
<dbReference type="InterPro" id="IPR014284">
    <property type="entry name" value="RNA_pol_sigma-70_dom"/>
</dbReference>
<organism evidence="8 9">
    <name type="scientific">Candidatus Polarisedimenticola svalbardensis</name>
    <dbReference type="NCBI Taxonomy" id="2886004"/>
    <lineage>
        <taxon>Bacteria</taxon>
        <taxon>Pseudomonadati</taxon>
        <taxon>Acidobacteriota</taxon>
        <taxon>Candidatus Polarisedimenticolia</taxon>
        <taxon>Candidatus Polarisedimenticolales</taxon>
        <taxon>Candidatus Polarisedimenticolaceae</taxon>
        <taxon>Candidatus Polarisedimenticola</taxon>
    </lineage>
</organism>
<evidence type="ECO:0000256" key="3">
    <source>
        <dbReference type="ARBA" id="ARBA00023082"/>
    </source>
</evidence>
<evidence type="ECO:0000256" key="1">
    <source>
        <dbReference type="ARBA" id="ARBA00010641"/>
    </source>
</evidence>
<evidence type="ECO:0000256" key="4">
    <source>
        <dbReference type="ARBA" id="ARBA00023125"/>
    </source>
</evidence>
<feature type="domain" description="RNA polymerase sigma factor 70 region 4 type 2" evidence="7">
    <location>
        <begin position="128"/>
        <end position="179"/>
    </location>
</feature>
<dbReference type="GO" id="GO:0006352">
    <property type="term" value="P:DNA-templated transcription initiation"/>
    <property type="evidence" value="ECO:0007669"/>
    <property type="project" value="InterPro"/>
</dbReference>
<reference evidence="8 9" key="1">
    <citation type="submission" date="2020-08" db="EMBL/GenBank/DDBJ databases">
        <title>Acidobacteriota in marine sediments use diverse sulfur dissimilation pathways.</title>
        <authorList>
            <person name="Wasmund K."/>
        </authorList>
    </citation>
    <scope>NUCLEOTIDE SEQUENCE [LARGE SCALE GENOMIC DNA]</scope>
    <source>
        <strain evidence="8">MAG AM4</strain>
    </source>
</reference>
<dbReference type="InterPro" id="IPR007627">
    <property type="entry name" value="RNA_pol_sigma70_r2"/>
</dbReference>
<dbReference type="Pfam" id="PF08281">
    <property type="entry name" value="Sigma70_r4_2"/>
    <property type="match status" value="1"/>
</dbReference>
<name>A0A8J6XTR4_9BACT</name>
<dbReference type="Pfam" id="PF04542">
    <property type="entry name" value="Sigma70_r2"/>
    <property type="match status" value="1"/>
</dbReference>
<sequence length="195" mass="22232">MDNAELLRKIRDDEPGAFEAFVDRFGDRIYGFGVRMCGEREDARDVAQDTLLQAYRSLKKLKHPEALRSWVFRVVSNACLMKRRKGNYQTNREIPLEDLMPGESEDFSAAIPDPAPGADEELVLSETREAVRAAIDLLPPHYRMVLMLRDMEHFSTREASEILDIPESTVKMRLHRARLMVRGELAGSEAGNGQR</sequence>
<dbReference type="Gene3D" id="1.10.1740.10">
    <property type="match status" value="1"/>
</dbReference>
<dbReference type="InterPro" id="IPR036388">
    <property type="entry name" value="WH-like_DNA-bd_sf"/>
</dbReference>
<dbReference type="Proteomes" id="UP000648239">
    <property type="component" value="Unassembled WGS sequence"/>
</dbReference>
<proteinExistence type="inferred from homology"/>
<protein>
    <submittedName>
        <fullName evidence="8">RNA polymerase sigma factor</fullName>
    </submittedName>
</protein>
<keyword evidence="5" id="KW-0804">Transcription</keyword>
<dbReference type="AlphaFoldDB" id="A0A8J6XTR4"/>
<dbReference type="Gene3D" id="1.10.10.10">
    <property type="entry name" value="Winged helix-like DNA-binding domain superfamily/Winged helix DNA-binding domain"/>
    <property type="match status" value="1"/>
</dbReference>
<comment type="similarity">
    <text evidence="1">Belongs to the sigma-70 factor family. ECF subfamily.</text>
</comment>
<evidence type="ECO:0000256" key="5">
    <source>
        <dbReference type="ARBA" id="ARBA00023163"/>
    </source>
</evidence>
<dbReference type="GO" id="GO:0003677">
    <property type="term" value="F:DNA binding"/>
    <property type="evidence" value="ECO:0007669"/>
    <property type="project" value="UniProtKB-KW"/>
</dbReference>
<dbReference type="PANTHER" id="PTHR43133:SF8">
    <property type="entry name" value="RNA POLYMERASE SIGMA FACTOR HI_1459-RELATED"/>
    <property type="match status" value="1"/>
</dbReference>
<keyword evidence="2" id="KW-0805">Transcription regulation</keyword>
<evidence type="ECO:0000313" key="9">
    <source>
        <dbReference type="Proteomes" id="UP000648239"/>
    </source>
</evidence>
<accession>A0A8J6XTR4</accession>
<feature type="domain" description="RNA polymerase sigma-70 region 2" evidence="6">
    <location>
        <begin position="22"/>
        <end position="85"/>
    </location>
</feature>
<dbReference type="SUPFAM" id="SSF88946">
    <property type="entry name" value="Sigma2 domain of RNA polymerase sigma factors"/>
    <property type="match status" value="1"/>
</dbReference>
<dbReference type="NCBIfam" id="TIGR02937">
    <property type="entry name" value="sigma70-ECF"/>
    <property type="match status" value="1"/>
</dbReference>
<dbReference type="GO" id="GO:0016987">
    <property type="term" value="F:sigma factor activity"/>
    <property type="evidence" value="ECO:0007669"/>
    <property type="project" value="UniProtKB-KW"/>
</dbReference>
<comment type="caution">
    <text evidence="8">The sequence shown here is derived from an EMBL/GenBank/DDBJ whole genome shotgun (WGS) entry which is preliminary data.</text>
</comment>
<keyword evidence="4" id="KW-0238">DNA-binding</keyword>
<evidence type="ECO:0000259" key="7">
    <source>
        <dbReference type="Pfam" id="PF08281"/>
    </source>
</evidence>
<dbReference type="EMBL" id="JACXWD010000014">
    <property type="protein sequence ID" value="MBD3867668.1"/>
    <property type="molecule type" value="Genomic_DNA"/>
</dbReference>
<evidence type="ECO:0000313" key="8">
    <source>
        <dbReference type="EMBL" id="MBD3867668.1"/>
    </source>
</evidence>
<dbReference type="InterPro" id="IPR039425">
    <property type="entry name" value="RNA_pol_sigma-70-like"/>
</dbReference>
<evidence type="ECO:0000256" key="2">
    <source>
        <dbReference type="ARBA" id="ARBA00023015"/>
    </source>
</evidence>
<dbReference type="InterPro" id="IPR013324">
    <property type="entry name" value="RNA_pol_sigma_r3/r4-like"/>
</dbReference>
<dbReference type="InterPro" id="IPR013249">
    <property type="entry name" value="RNA_pol_sigma70_r4_t2"/>
</dbReference>
<keyword evidence="3" id="KW-0731">Sigma factor</keyword>
<dbReference type="SUPFAM" id="SSF88659">
    <property type="entry name" value="Sigma3 and sigma4 domains of RNA polymerase sigma factors"/>
    <property type="match status" value="1"/>
</dbReference>
<evidence type="ECO:0000259" key="6">
    <source>
        <dbReference type="Pfam" id="PF04542"/>
    </source>
</evidence>
<dbReference type="CDD" id="cd06171">
    <property type="entry name" value="Sigma70_r4"/>
    <property type="match status" value="1"/>
</dbReference>
<dbReference type="InterPro" id="IPR013325">
    <property type="entry name" value="RNA_pol_sigma_r2"/>
</dbReference>